<keyword evidence="2" id="KW-1185">Reference proteome</keyword>
<protein>
    <submittedName>
        <fullName evidence="1">Uncharacterized protein</fullName>
    </submittedName>
</protein>
<gene>
    <name evidence="1" type="ORF">MJG53_010039</name>
</gene>
<evidence type="ECO:0000313" key="1">
    <source>
        <dbReference type="EMBL" id="KAI4581596.1"/>
    </source>
</evidence>
<reference evidence="1" key="1">
    <citation type="submission" date="2022-03" db="EMBL/GenBank/DDBJ databases">
        <title>Genomic analyses of argali, domestic sheep and their hybrids provide insights into chromosomal evolution, heterosis and genetic basis of agronomic traits.</title>
        <authorList>
            <person name="Li M."/>
        </authorList>
    </citation>
    <scope>NUCLEOTIDE SEQUENCE</scope>
    <source>
        <strain evidence="1">F1 hybrid</strain>
    </source>
</reference>
<name>A0ACB9UVG1_9CETA</name>
<evidence type="ECO:0000313" key="2">
    <source>
        <dbReference type="Proteomes" id="UP001057279"/>
    </source>
</evidence>
<sequence>MRETRAQLPGGPGPTGEQPGANIVGQNEFREKTLEDDRQPETPEQHLHYKGALSPVQEAPAQDRTAGGHCWPRKLGTTGLHFQGSGIWTHCFRWQ</sequence>
<dbReference type="Proteomes" id="UP001057279">
    <property type="component" value="Linkage Group LG10"/>
</dbReference>
<dbReference type="EMBL" id="CM043035">
    <property type="protein sequence ID" value="KAI4581596.1"/>
    <property type="molecule type" value="Genomic_DNA"/>
</dbReference>
<proteinExistence type="predicted"/>
<organism evidence="1 2">
    <name type="scientific">Ovis ammon polii x Ovis aries</name>
    <dbReference type="NCBI Taxonomy" id="2918886"/>
    <lineage>
        <taxon>Eukaryota</taxon>
        <taxon>Metazoa</taxon>
        <taxon>Chordata</taxon>
        <taxon>Craniata</taxon>
        <taxon>Vertebrata</taxon>
        <taxon>Euteleostomi</taxon>
        <taxon>Mammalia</taxon>
        <taxon>Eutheria</taxon>
        <taxon>Laurasiatheria</taxon>
        <taxon>Artiodactyla</taxon>
        <taxon>Ruminantia</taxon>
        <taxon>Pecora</taxon>
        <taxon>Bovidae</taxon>
        <taxon>Caprinae</taxon>
        <taxon>Ovis</taxon>
    </lineage>
</organism>
<comment type="caution">
    <text evidence="1">The sequence shown here is derived from an EMBL/GenBank/DDBJ whole genome shotgun (WGS) entry which is preliminary data.</text>
</comment>
<accession>A0ACB9UVG1</accession>